<gene>
    <name evidence="11" type="ORF">DWG20_13645</name>
</gene>
<proteinExistence type="predicted"/>
<evidence type="ECO:0000256" key="3">
    <source>
        <dbReference type="ARBA" id="ARBA00022519"/>
    </source>
</evidence>
<dbReference type="CDD" id="cd16017">
    <property type="entry name" value="LptA"/>
    <property type="match status" value="1"/>
</dbReference>
<dbReference type="InterPro" id="IPR012549">
    <property type="entry name" value="EptA-like_N"/>
</dbReference>
<comment type="subcellular location">
    <subcellularLocation>
        <location evidence="1">Cell inner membrane</location>
        <topology evidence="1">Multi-pass membrane protein</topology>
    </subcellularLocation>
</comment>
<dbReference type="GO" id="GO:0016776">
    <property type="term" value="F:phosphotransferase activity, phosphate group as acceptor"/>
    <property type="evidence" value="ECO:0007669"/>
    <property type="project" value="TreeGrafter"/>
</dbReference>
<dbReference type="RefSeq" id="WP_115434315.1">
    <property type="nucleotide sequence ID" value="NZ_CP031337.1"/>
</dbReference>
<keyword evidence="2" id="KW-1003">Cell membrane</keyword>
<dbReference type="InterPro" id="IPR058130">
    <property type="entry name" value="PEA_transf_C"/>
</dbReference>
<evidence type="ECO:0000256" key="7">
    <source>
        <dbReference type="ARBA" id="ARBA00023136"/>
    </source>
</evidence>
<reference evidence="11 12" key="1">
    <citation type="submission" date="2018-07" db="EMBL/GenBank/DDBJ databases">
        <title>Crenobacter cavernae sp. nov., isolated from a karst cave.</title>
        <authorList>
            <person name="Zhu H."/>
        </authorList>
    </citation>
    <scope>NUCLEOTIDE SEQUENCE [LARGE SCALE GENOMIC DNA]</scope>
    <source>
        <strain evidence="11 12">K1W11S-77</strain>
    </source>
</reference>
<feature type="domain" description="Sulfatase N-terminal" evidence="9">
    <location>
        <begin position="235"/>
        <end position="526"/>
    </location>
</feature>
<dbReference type="PANTHER" id="PTHR30443:SF0">
    <property type="entry name" value="PHOSPHOETHANOLAMINE TRANSFERASE EPTA"/>
    <property type="match status" value="1"/>
</dbReference>
<dbReference type="NCBIfam" id="NF028537">
    <property type="entry name" value="P_eth_NH2_trans"/>
    <property type="match status" value="1"/>
</dbReference>
<dbReference type="InterPro" id="IPR000917">
    <property type="entry name" value="Sulfatase_N"/>
</dbReference>
<dbReference type="Proteomes" id="UP000254537">
    <property type="component" value="Chromosome"/>
</dbReference>
<evidence type="ECO:0000256" key="2">
    <source>
        <dbReference type="ARBA" id="ARBA00022475"/>
    </source>
</evidence>
<dbReference type="PANTHER" id="PTHR30443">
    <property type="entry name" value="INNER MEMBRANE PROTEIN"/>
    <property type="match status" value="1"/>
</dbReference>
<dbReference type="InterPro" id="IPR017850">
    <property type="entry name" value="Alkaline_phosphatase_core_sf"/>
</dbReference>
<dbReference type="Pfam" id="PF08019">
    <property type="entry name" value="EptA_B_N"/>
    <property type="match status" value="1"/>
</dbReference>
<evidence type="ECO:0000256" key="6">
    <source>
        <dbReference type="ARBA" id="ARBA00022989"/>
    </source>
</evidence>
<dbReference type="Gene3D" id="3.40.720.10">
    <property type="entry name" value="Alkaline Phosphatase, subunit A"/>
    <property type="match status" value="1"/>
</dbReference>
<dbReference type="KEGG" id="ccah:DWG20_13645"/>
<evidence type="ECO:0000256" key="5">
    <source>
        <dbReference type="ARBA" id="ARBA00022692"/>
    </source>
</evidence>
<evidence type="ECO:0000259" key="9">
    <source>
        <dbReference type="Pfam" id="PF00884"/>
    </source>
</evidence>
<protein>
    <submittedName>
        <fullName evidence="11">Phosphoethanolamine transferase EptA</fullName>
    </submittedName>
</protein>
<dbReference type="GO" id="GO:0005886">
    <property type="term" value="C:plasma membrane"/>
    <property type="evidence" value="ECO:0007669"/>
    <property type="project" value="UniProtKB-SubCell"/>
</dbReference>
<keyword evidence="7 8" id="KW-0472">Membrane</keyword>
<sequence length="544" mass="60213">MFKNRPRVPVAVVTLLLSAAFVLIYNLPFWHALSGANAAAGDRAWLLMGAVGAALILIFNVLLSLLSWPYLTKPVAVILLILSASLAYFMHKYGVMIDVDMVRNVTETDPAEATELFDSQMLAYIVGLGGLPAALVCWVRVDYGNSWWKGLLLRGGALVLSAALAGGLVMSFYQDIASIARNNRQLCFLLVPSNVLQAGYSYAKSATGKPREIKPIGEDAHRDPAEAARPKKALTVIVVGEAARAANFSLNGYARETNPLLKKQDGLINFPNAHSCGTETAVSVPCMFSGLGRENYSDEKGKSQQGLLDVLKRAGVEVLWRDNNSGCKGACDRVAYESADDYRGKLPESCGDDECYDEAMLYKLQDYVDQLKGDAVIVLHQKGSHGPAYYLRYPQRFDAFQPTCRTNQLQECSREEITNVYDNTILYTDYFLSQTIAFLKKNGGRFDTSMIYMSDHGESLGENNMYLHATPYLFAPDVQKHIPMMVWLSDGYQKDFGVNTACLKARAAQPHSQDNLFHSVLGIMNVKTRLYQPELDLFRPCRPS</sequence>
<keyword evidence="4 11" id="KW-0808">Transferase</keyword>
<name>A0A345Y8Y6_9NEIS</name>
<feature type="transmembrane region" description="Helical" evidence="8">
    <location>
        <begin position="151"/>
        <end position="173"/>
    </location>
</feature>
<evidence type="ECO:0000259" key="10">
    <source>
        <dbReference type="Pfam" id="PF08019"/>
    </source>
</evidence>
<dbReference type="Pfam" id="PF00884">
    <property type="entry name" value="Sulfatase"/>
    <property type="match status" value="1"/>
</dbReference>
<dbReference type="OrthoDB" id="9786870at2"/>
<keyword evidence="3" id="KW-0997">Cell inner membrane</keyword>
<evidence type="ECO:0000256" key="8">
    <source>
        <dbReference type="SAM" id="Phobius"/>
    </source>
</evidence>
<accession>A0A345Y8Y6</accession>
<evidence type="ECO:0000313" key="11">
    <source>
        <dbReference type="EMBL" id="AXK40388.1"/>
    </source>
</evidence>
<evidence type="ECO:0000256" key="4">
    <source>
        <dbReference type="ARBA" id="ARBA00022679"/>
    </source>
</evidence>
<dbReference type="EMBL" id="CP031337">
    <property type="protein sequence ID" value="AXK40388.1"/>
    <property type="molecule type" value="Genomic_DNA"/>
</dbReference>
<evidence type="ECO:0000256" key="1">
    <source>
        <dbReference type="ARBA" id="ARBA00004429"/>
    </source>
</evidence>
<dbReference type="GO" id="GO:0009244">
    <property type="term" value="P:lipopolysaccharide core region biosynthetic process"/>
    <property type="evidence" value="ECO:0007669"/>
    <property type="project" value="TreeGrafter"/>
</dbReference>
<feature type="domain" description="Phosphoethanolamine transferase N-terminal" evidence="10">
    <location>
        <begin position="55"/>
        <end position="205"/>
    </location>
</feature>
<feature type="transmembrane region" description="Helical" evidence="8">
    <location>
        <begin position="45"/>
        <end position="68"/>
    </location>
</feature>
<keyword evidence="6 8" id="KW-1133">Transmembrane helix</keyword>
<dbReference type="NCBIfam" id="NF008619">
    <property type="entry name" value="PRK11598.1"/>
    <property type="match status" value="1"/>
</dbReference>
<keyword evidence="5 8" id="KW-0812">Transmembrane</keyword>
<dbReference type="InterPro" id="IPR040423">
    <property type="entry name" value="PEA_transferase"/>
</dbReference>
<dbReference type="SUPFAM" id="SSF53649">
    <property type="entry name" value="Alkaline phosphatase-like"/>
    <property type="match status" value="1"/>
</dbReference>
<organism evidence="11 12">
    <name type="scientific">Crenobacter cavernae</name>
    <dbReference type="NCBI Taxonomy" id="2290923"/>
    <lineage>
        <taxon>Bacteria</taxon>
        <taxon>Pseudomonadati</taxon>
        <taxon>Pseudomonadota</taxon>
        <taxon>Betaproteobacteria</taxon>
        <taxon>Neisseriales</taxon>
        <taxon>Neisseriaceae</taxon>
        <taxon>Crenobacter</taxon>
    </lineage>
</organism>
<feature type="transmembrane region" description="Helical" evidence="8">
    <location>
        <begin position="75"/>
        <end position="91"/>
    </location>
</feature>
<evidence type="ECO:0000313" key="12">
    <source>
        <dbReference type="Proteomes" id="UP000254537"/>
    </source>
</evidence>
<feature type="transmembrane region" description="Helical" evidence="8">
    <location>
        <begin position="121"/>
        <end position="139"/>
    </location>
</feature>
<dbReference type="AlphaFoldDB" id="A0A345Y8Y6"/>